<dbReference type="GO" id="GO:0000976">
    <property type="term" value="F:transcription cis-regulatory region binding"/>
    <property type="evidence" value="ECO:0007669"/>
    <property type="project" value="TreeGrafter"/>
</dbReference>
<dbReference type="RefSeq" id="WP_095497171.1">
    <property type="nucleotide sequence ID" value="NZ_BSPO01000002.1"/>
</dbReference>
<keyword evidence="1" id="KW-0805">Transcription regulation</keyword>
<dbReference type="Pfam" id="PF00440">
    <property type="entry name" value="TetR_N"/>
    <property type="match status" value="1"/>
</dbReference>
<name>A0AA37WW50_9GAMM</name>
<keyword evidence="3" id="KW-0804">Transcription</keyword>
<evidence type="ECO:0000313" key="7">
    <source>
        <dbReference type="Proteomes" id="UP001157439"/>
    </source>
</evidence>
<dbReference type="FunFam" id="1.10.10.60:FF:000141">
    <property type="entry name" value="TetR family transcriptional regulator"/>
    <property type="match status" value="1"/>
</dbReference>
<dbReference type="PROSITE" id="PS01081">
    <property type="entry name" value="HTH_TETR_1"/>
    <property type="match status" value="1"/>
</dbReference>
<proteinExistence type="predicted"/>
<dbReference type="PROSITE" id="PS50977">
    <property type="entry name" value="HTH_TETR_2"/>
    <property type="match status" value="1"/>
</dbReference>
<accession>A0AA37WW50</accession>
<dbReference type="EMBL" id="BSPO01000002">
    <property type="protein sequence ID" value="GLS83268.1"/>
    <property type="molecule type" value="Genomic_DNA"/>
</dbReference>
<dbReference type="SUPFAM" id="SSF46689">
    <property type="entry name" value="Homeodomain-like"/>
    <property type="match status" value="1"/>
</dbReference>
<dbReference type="PANTHER" id="PTHR30055">
    <property type="entry name" value="HTH-TYPE TRANSCRIPTIONAL REGULATOR RUTR"/>
    <property type="match status" value="1"/>
</dbReference>
<dbReference type="Gene3D" id="1.10.357.10">
    <property type="entry name" value="Tetracycline Repressor, domain 2"/>
    <property type="match status" value="1"/>
</dbReference>
<dbReference type="InterPro" id="IPR001647">
    <property type="entry name" value="HTH_TetR"/>
</dbReference>
<evidence type="ECO:0000256" key="1">
    <source>
        <dbReference type="ARBA" id="ARBA00023015"/>
    </source>
</evidence>
<keyword evidence="2 4" id="KW-0238">DNA-binding</keyword>
<feature type="DNA-binding region" description="H-T-H motif" evidence="4">
    <location>
        <begin position="30"/>
        <end position="49"/>
    </location>
</feature>
<comment type="caution">
    <text evidence="6">The sequence shown here is derived from an EMBL/GenBank/DDBJ whole genome shotgun (WGS) entry which is preliminary data.</text>
</comment>
<dbReference type="InterPro" id="IPR039536">
    <property type="entry name" value="TetR_C_Proteobacteria"/>
</dbReference>
<organism evidence="6 7">
    <name type="scientific">Paraferrimonas haliotis</name>
    <dbReference type="NCBI Taxonomy" id="2013866"/>
    <lineage>
        <taxon>Bacteria</taxon>
        <taxon>Pseudomonadati</taxon>
        <taxon>Pseudomonadota</taxon>
        <taxon>Gammaproteobacteria</taxon>
        <taxon>Alteromonadales</taxon>
        <taxon>Ferrimonadaceae</taxon>
        <taxon>Paraferrimonas</taxon>
    </lineage>
</organism>
<dbReference type="InterPro" id="IPR009057">
    <property type="entry name" value="Homeodomain-like_sf"/>
</dbReference>
<dbReference type="PANTHER" id="PTHR30055:SF224">
    <property type="entry name" value="TRANSCRIPTIONAL REGULATOR TETR FAMILY"/>
    <property type="match status" value="1"/>
</dbReference>
<dbReference type="InterPro" id="IPR050109">
    <property type="entry name" value="HTH-type_TetR-like_transc_reg"/>
</dbReference>
<dbReference type="PRINTS" id="PR00455">
    <property type="entry name" value="HTHTETR"/>
</dbReference>
<protein>
    <submittedName>
        <fullName evidence="6">Transcriptional regulator</fullName>
    </submittedName>
</protein>
<gene>
    <name evidence="6" type="ORF">GCM10007894_12450</name>
</gene>
<dbReference type="GO" id="GO:0003700">
    <property type="term" value="F:DNA-binding transcription factor activity"/>
    <property type="evidence" value="ECO:0007669"/>
    <property type="project" value="TreeGrafter"/>
</dbReference>
<evidence type="ECO:0000256" key="3">
    <source>
        <dbReference type="ARBA" id="ARBA00023163"/>
    </source>
</evidence>
<evidence type="ECO:0000259" key="5">
    <source>
        <dbReference type="PROSITE" id="PS50977"/>
    </source>
</evidence>
<dbReference type="Pfam" id="PF14246">
    <property type="entry name" value="TetR_C_7"/>
    <property type="match status" value="1"/>
</dbReference>
<feature type="domain" description="HTH tetR-type" evidence="5">
    <location>
        <begin position="7"/>
        <end position="67"/>
    </location>
</feature>
<reference evidence="6 7" key="1">
    <citation type="journal article" date="2014" name="Int. J. Syst. Evol. Microbiol.">
        <title>Complete genome sequence of Corynebacterium casei LMG S-19264T (=DSM 44701T), isolated from a smear-ripened cheese.</title>
        <authorList>
            <consortium name="US DOE Joint Genome Institute (JGI-PGF)"/>
            <person name="Walter F."/>
            <person name="Albersmeier A."/>
            <person name="Kalinowski J."/>
            <person name="Ruckert C."/>
        </authorList>
    </citation>
    <scope>NUCLEOTIDE SEQUENCE [LARGE SCALE GENOMIC DNA]</scope>
    <source>
        <strain evidence="6 7">NBRC 112785</strain>
    </source>
</reference>
<evidence type="ECO:0000256" key="4">
    <source>
        <dbReference type="PROSITE-ProRule" id="PRU00335"/>
    </source>
</evidence>
<sequence>MNLSRSQMKRRAIVEAAKNAFLSQGVDGTSMDMLAKLANVSKRTVYNHFSSKDELVIELVKGLWEEASAAAKVDFQADQPLVKQLQRLLSAELTISCDADYLALARVAFDYYFHSPAELREQVQKISKKDSAIGHWAEAALREGRLKECDALRFSEHAYALIKGHYFWPMVMGMRDAPSDAEKKQFTKQISELLLARYAA</sequence>
<keyword evidence="7" id="KW-1185">Reference proteome</keyword>
<dbReference type="AlphaFoldDB" id="A0AA37WW50"/>
<dbReference type="InterPro" id="IPR023772">
    <property type="entry name" value="DNA-bd_HTH_TetR-type_CS"/>
</dbReference>
<dbReference type="Proteomes" id="UP001157439">
    <property type="component" value="Unassembled WGS sequence"/>
</dbReference>
<evidence type="ECO:0000313" key="6">
    <source>
        <dbReference type="EMBL" id="GLS83268.1"/>
    </source>
</evidence>
<evidence type="ECO:0000256" key="2">
    <source>
        <dbReference type="ARBA" id="ARBA00023125"/>
    </source>
</evidence>
<dbReference type="Gene3D" id="1.10.10.60">
    <property type="entry name" value="Homeodomain-like"/>
    <property type="match status" value="1"/>
</dbReference>